<dbReference type="EMBL" id="CM042037">
    <property type="protein sequence ID" value="KAI3741186.1"/>
    <property type="molecule type" value="Genomic_DNA"/>
</dbReference>
<reference evidence="2" key="1">
    <citation type="journal article" date="2022" name="Mol. Ecol. Resour.">
        <title>The genomes of chicory, endive, great burdock and yacon provide insights into Asteraceae palaeo-polyploidization history and plant inulin production.</title>
        <authorList>
            <person name="Fan W."/>
            <person name="Wang S."/>
            <person name="Wang H."/>
            <person name="Wang A."/>
            <person name="Jiang F."/>
            <person name="Liu H."/>
            <person name="Zhao H."/>
            <person name="Xu D."/>
            <person name="Zhang Y."/>
        </authorList>
    </citation>
    <scope>NUCLEOTIDE SEQUENCE [LARGE SCALE GENOMIC DNA]</scope>
    <source>
        <strain evidence="2">cv. Yunnan</strain>
    </source>
</reference>
<keyword evidence="2" id="KW-1185">Reference proteome</keyword>
<evidence type="ECO:0000313" key="1">
    <source>
        <dbReference type="EMBL" id="KAI3741186.1"/>
    </source>
</evidence>
<reference evidence="1 2" key="2">
    <citation type="journal article" date="2022" name="Mol. Ecol. Resour.">
        <title>The genomes of chicory, endive, great burdock and yacon provide insights into Asteraceae paleo-polyploidization history and plant inulin production.</title>
        <authorList>
            <person name="Fan W."/>
            <person name="Wang S."/>
            <person name="Wang H."/>
            <person name="Wang A."/>
            <person name="Jiang F."/>
            <person name="Liu H."/>
            <person name="Zhao H."/>
            <person name="Xu D."/>
            <person name="Zhang Y."/>
        </authorList>
    </citation>
    <scope>NUCLEOTIDE SEQUENCE [LARGE SCALE GENOMIC DNA]</scope>
    <source>
        <strain evidence="2">cv. Yunnan</strain>
        <tissue evidence="1">Leaves</tissue>
    </source>
</reference>
<evidence type="ECO:0000313" key="2">
    <source>
        <dbReference type="Proteomes" id="UP001056120"/>
    </source>
</evidence>
<name>A0ACB9D3Z0_9ASTR</name>
<protein>
    <submittedName>
        <fullName evidence="1">Uncharacterized protein</fullName>
    </submittedName>
</protein>
<sequence>MHKYHKYTSLLIEMEQVNMEIKSQVTHFPSSSTTTTTSSSSSSSTSTTTAATTVIDGCSSVNSFTSTATTTAQIITCGENESKPKKGPKRSQKGKNGNEQKKQKENGDGGGGSDSSCPMYRGVRMRSWGKWVSEIREPRKKSRIWLGTFPTAEMAARAHDVAAIAIKGHSAYLNFPELAHLLPQPTTTSPKDIREAATKAATTCGGYEDEKPSQTTLSLSQSSTTLSSDNTQESINSTSFEDDDTFFDLPDLSPKNTDRSDSFLFYPAPWQLEAGAHEEPFLWHIYE</sequence>
<organism evidence="1 2">
    <name type="scientific">Smallanthus sonchifolius</name>
    <dbReference type="NCBI Taxonomy" id="185202"/>
    <lineage>
        <taxon>Eukaryota</taxon>
        <taxon>Viridiplantae</taxon>
        <taxon>Streptophyta</taxon>
        <taxon>Embryophyta</taxon>
        <taxon>Tracheophyta</taxon>
        <taxon>Spermatophyta</taxon>
        <taxon>Magnoliopsida</taxon>
        <taxon>eudicotyledons</taxon>
        <taxon>Gunneridae</taxon>
        <taxon>Pentapetalae</taxon>
        <taxon>asterids</taxon>
        <taxon>campanulids</taxon>
        <taxon>Asterales</taxon>
        <taxon>Asteraceae</taxon>
        <taxon>Asteroideae</taxon>
        <taxon>Heliantheae alliance</taxon>
        <taxon>Millerieae</taxon>
        <taxon>Smallanthus</taxon>
    </lineage>
</organism>
<comment type="caution">
    <text evidence="1">The sequence shown here is derived from an EMBL/GenBank/DDBJ whole genome shotgun (WGS) entry which is preliminary data.</text>
</comment>
<gene>
    <name evidence="1" type="ORF">L1987_58853</name>
</gene>
<dbReference type="Proteomes" id="UP001056120">
    <property type="component" value="Linkage Group LG20"/>
</dbReference>
<accession>A0ACB9D3Z0</accession>
<proteinExistence type="predicted"/>